<dbReference type="GO" id="GO:0000287">
    <property type="term" value="F:magnesium ion binding"/>
    <property type="evidence" value="ECO:0007669"/>
    <property type="project" value="UniProtKB-UniRule"/>
</dbReference>
<dbReference type="PIRSF" id="PIRSF006755">
    <property type="entry name" value="DTB_synth"/>
    <property type="match status" value="1"/>
</dbReference>
<comment type="similarity">
    <text evidence="9">Belongs to the dethiobiotin synthetase family.</text>
</comment>
<dbReference type="NCBIfam" id="TIGR00347">
    <property type="entry name" value="bioD"/>
    <property type="match status" value="1"/>
</dbReference>
<dbReference type="GO" id="GO:0004141">
    <property type="term" value="F:dethiobiotin synthase activity"/>
    <property type="evidence" value="ECO:0007669"/>
    <property type="project" value="UniProtKB-UniRule"/>
</dbReference>
<name>A0A7T5VBX8_9BACT</name>
<evidence type="ECO:0000313" key="10">
    <source>
        <dbReference type="EMBL" id="QQG65069.1"/>
    </source>
</evidence>
<evidence type="ECO:0000256" key="3">
    <source>
        <dbReference type="ARBA" id="ARBA00022723"/>
    </source>
</evidence>
<comment type="catalytic activity">
    <reaction evidence="9">
        <text>(7R,8S)-7,8-diammoniononanoate + CO2 + ATP = (4R,5S)-dethiobiotin + ADP + phosphate + 3 H(+)</text>
        <dbReference type="Rhea" id="RHEA:15805"/>
        <dbReference type="ChEBI" id="CHEBI:15378"/>
        <dbReference type="ChEBI" id="CHEBI:16526"/>
        <dbReference type="ChEBI" id="CHEBI:30616"/>
        <dbReference type="ChEBI" id="CHEBI:43474"/>
        <dbReference type="ChEBI" id="CHEBI:149469"/>
        <dbReference type="ChEBI" id="CHEBI:149473"/>
        <dbReference type="ChEBI" id="CHEBI:456216"/>
        <dbReference type="EC" id="6.3.3.3"/>
    </reaction>
</comment>
<feature type="active site" evidence="9">
    <location>
        <position position="40"/>
    </location>
</feature>
<keyword evidence="1 9" id="KW-0963">Cytoplasm</keyword>
<comment type="catalytic activity">
    <reaction evidence="8">
        <text>(7R,8S)-8-amino-7-(carboxyamino)nonanoate + ATP = (4R,5S)-dethiobiotin + ADP + phosphate + H(+)</text>
        <dbReference type="Rhea" id="RHEA:63684"/>
        <dbReference type="ChEBI" id="CHEBI:15378"/>
        <dbReference type="ChEBI" id="CHEBI:30616"/>
        <dbReference type="ChEBI" id="CHEBI:43474"/>
        <dbReference type="ChEBI" id="CHEBI:149470"/>
        <dbReference type="ChEBI" id="CHEBI:149473"/>
        <dbReference type="ChEBI" id="CHEBI:456216"/>
    </reaction>
</comment>
<evidence type="ECO:0000256" key="4">
    <source>
        <dbReference type="ARBA" id="ARBA00022741"/>
    </source>
</evidence>
<keyword evidence="2 9" id="KW-0436">Ligase</keyword>
<organism evidence="10 11">
    <name type="scientific">Desulfobulbus oligotrophicus</name>
    <dbReference type="NCBI Taxonomy" id="1909699"/>
    <lineage>
        <taxon>Bacteria</taxon>
        <taxon>Pseudomonadati</taxon>
        <taxon>Thermodesulfobacteriota</taxon>
        <taxon>Desulfobulbia</taxon>
        <taxon>Desulfobulbales</taxon>
        <taxon>Desulfobulbaceae</taxon>
        <taxon>Desulfobulbus</taxon>
    </lineage>
</organism>
<dbReference type="HAMAP" id="MF_00336">
    <property type="entry name" value="BioD"/>
    <property type="match status" value="1"/>
</dbReference>
<evidence type="ECO:0000313" key="11">
    <source>
        <dbReference type="Proteomes" id="UP000596092"/>
    </source>
</evidence>
<comment type="subunit">
    <text evidence="9">Homodimer.</text>
</comment>
<evidence type="ECO:0000256" key="2">
    <source>
        <dbReference type="ARBA" id="ARBA00022598"/>
    </source>
</evidence>
<dbReference type="EMBL" id="CP054140">
    <property type="protein sequence ID" value="QQG65069.1"/>
    <property type="molecule type" value="Genomic_DNA"/>
</dbReference>
<comment type="pathway">
    <text evidence="9">Cofactor biosynthesis; biotin biosynthesis; biotin from 7,8-diaminononanoate: step 1/2.</text>
</comment>
<dbReference type="PANTHER" id="PTHR43210">
    <property type="entry name" value="DETHIOBIOTIN SYNTHETASE"/>
    <property type="match status" value="1"/>
</dbReference>
<accession>A0A7T5VBX8</accession>
<dbReference type="GO" id="GO:0009102">
    <property type="term" value="P:biotin biosynthetic process"/>
    <property type="evidence" value="ECO:0007669"/>
    <property type="project" value="UniProtKB-UniRule"/>
</dbReference>
<keyword evidence="11" id="KW-1185">Reference proteome</keyword>
<dbReference type="GO" id="GO:0005524">
    <property type="term" value="F:ATP binding"/>
    <property type="evidence" value="ECO:0007669"/>
    <property type="project" value="UniProtKB-UniRule"/>
</dbReference>
<evidence type="ECO:0000256" key="9">
    <source>
        <dbReference type="HAMAP-Rule" id="MF_00336"/>
    </source>
</evidence>
<evidence type="ECO:0000256" key="5">
    <source>
        <dbReference type="ARBA" id="ARBA00022756"/>
    </source>
</evidence>
<dbReference type="PANTHER" id="PTHR43210:SF2">
    <property type="entry name" value="ATP-DEPENDENT DETHIOBIOTIN SYNTHETASE BIOD 2"/>
    <property type="match status" value="1"/>
</dbReference>
<dbReference type="InterPro" id="IPR027417">
    <property type="entry name" value="P-loop_NTPase"/>
</dbReference>
<dbReference type="InterPro" id="IPR004472">
    <property type="entry name" value="DTB_synth_BioD"/>
</dbReference>
<keyword evidence="5 9" id="KW-0093">Biotin biosynthesis</keyword>
<evidence type="ECO:0000256" key="1">
    <source>
        <dbReference type="ARBA" id="ARBA00022490"/>
    </source>
</evidence>
<dbReference type="Proteomes" id="UP000596092">
    <property type="component" value="Chromosome"/>
</dbReference>
<evidence type="ECO:0000256" key="8">
    <source>
        <dbReference type="ARBA" id="ARBA00047386"/>
    </source>
</evidence>
<dbReference type="RefSeq" id="WP_199263885.1">
    <property type="nucleotide sequence ID" value="NZ_CP054140.1"/>
</dbReference>
<keyword evidence="3 9" id="KW-0479">Metal-binding</keyword>
<feature type="binding site" evidence="9">
    <location>
        <position position="52"/>
    </location>
    <ligand>
        <name>Mg(2+)</name>
        <dbReference type="ChEBI" id="CHEBI:18420"/>
    </ligand>
</feature>
<dbReference type="CDD" id="cd03109">
    <property type="entry name" value="DTBS"/>
    <property type="match status" value="1"/>
</dbReference>
<comment type="subcellular location">
    <subcellularLocation>
        <location evidence="9">Cytoplasm</location>
    </subcellularLocation>
</comment>
<comment type="function">
    <text evidence="9">Catalyzes a mechanistically unusual reaction, the ATP-dependent insertion of CO2 between the N7 and N8 nitrogen atoms of 7,8-diaminopelargonic acid (DAPA, also called 7,8-diammoniononanoate) to form a ureido ring.</text>
</comment>
<feature type="binding site" evidence="9">
    <location>
        <position position="19"/>
    </location>
    <ligand>
        <name>Mg(2+)</name>
        <dbReference type="ChEBI" id="CHEBI:18420"/>
    </ligand>
</feature>
<sequence>MKAQQTIAVAGIDTDVGKSYATGLLARYLSNQGKSVSTMKLVQTGCQGISEDIQLHRRLMEQPLTEFDQAGTTCPYVFPFPASPHLSSRMAGVPIALDRLDQAMATLQAQYQWLLVEGAGGLLVPLNQQLLLLDYFATKRLPMVLVTSPRLGSINHTRLSIEAIKHRNINLLGLVYNLFGDHPRDIVQDTLHESRRALADYDYPATVVLMANIKESTACSWAQLISGMPGCDL</sequence>
<evidence type="ECO:0000256" key="6">
    <source>
        <dbReference type="ARBA" id="ARBA00022840"/>
    </source>
</evidence>
<proteinExistence type="inferred from homology"/>
<comment type="caution">
    <text evidence="9">Lacks conserved residue(s) required for the propagation of feature annotation.</text>
</comment>
<dbReference type="UniPathway" id="UPA00078">
    <property type="reaction ID" value="UER00161"/>
</dbReference>
<keyword evidence="4 9" id="KW-0547">Nucleotide-binding</keyword>
<reference evidence="10 11" key="1">
    <citation type="submission" date="2020-05" db="EMBL/GenBank/DDBJ databases">
        <title>Complete genome of Desulfobulbus oligotrophicus.</title>
        <authorList>
            <person name="Podar M."/>
        </authorList>
    </citation>
    <scope>NUCLEOTIDE SEQUENCE [LARGE SCALE GENOMIC DNA]</scope>
    <source>
        <strain evidence="10 11">Prop6</strain>
    </source>
</reference>
<feature type="binding site" evidence="9">
    <location>
        <begin position="15"/>
        <end position="20"/>
    </location>
    <ligand>
        <name>ATP</name>
        <dbReference type="ChEBI" id="CHEBI:30616"/>
    </ligand>
</feature>
<feature type="binding site" evidence="9">
    <location>
        <position position="52"/>
    </location>
    <ligand>
        <name>ATP</name>
        <dbReference type="ChEBI" id="CHEBI:30616"/>
    </ligand>
</feature>
<gene>
    <name evidence="9 10" type="primary">bioD</name>
    <name evidence="10" type="ORF">HP555_03905</name>
</gene>
<dbReference type="EC" id="6.3.3.3" evidence="9"/>
<feature type="binding site" evidence="9">
    <location>
        <position position="117"/>
    </location>
    <ligand>
        <name>Mg(2+)</name>
        <dbReference type="ChEBI" id="CHEBI:18420"/>
    </ligand>
</feature>
<dbReference type="SUPFAM" id="SSF52540">
    <property type="entry name" value="P-loop containing nucleoside triphosphate hydrolases"/>
    <property type="match status" value="1"/>
</dbReference>
<dbReference type="AlphaFoldDB" id="A0A7T5VBX8"/>
<dbReference type="KEGG" id="dog:HP555_03905"/>
<dbReference type="Gene3D" id="3.40.50.300">
    <property type="entry name" value="P-loop containing nucleotide triphosphate hydrolases"/>
    <property type="match status" value="1"/>
</dbReference>
<feature type="binding site" evidence="9">
    <location>
        <position position="44"/>
    </location>
    <ligand>
        <name>substrate</name>
    </ligand>
</feature>
<feature type="binding site" evidence="9">
    <location>
        <begin position="117"/>
        <end position="120"/>
    </location>
    <ligand>
        <name>ATP</name>
        <dbReference type="ChEBI" id="CHEBI:30616"/>
    </ligand>
</feature>
<comment type="cofactor">
    <cofactor evidence="9">
        <name>Mg(2+)</name>
        <dbReference type="ChEBI" id="CHEBI:18420"/>
    </cofactor>
</comment>
<evidence type="ECO:0000256" key="7">
    <source>
        <dbReference type="ARBA" id="ARBA00022842"/>
    </source>
</evidence>
<keyword evidence="6 9" id="KW-0067">ATP-binding</keyword>
<keyword evidence="7 9" id="KW-0460">Magnesium</keyword>
<dbReference type="Pfam" id="PF13500">
    <property type="entry name" value="AAA_26"/>
    <property type="match status" value="1"/>
</dbReference>
<protein>
    <recommendedName>
        <fullName evidence="9">ATP-dependent dethiobiotin synthetase BioD</fullName>
        <ecNumber evidence="9">6.3.3.3</ecNumber>
    </recommendedName>
    <alternativeName>
        <fullName evidence="9">DTB synthetase</fullName>
        <shortName evidence="9">DTBS</shortName>
    </alternativeName>
    <alternativeName>
        <fullName evidence="9">Dethiobiotin synthase</fullName>
    </alternativeName>
</protein>
<dbReference type="GO" id="GO:0005829">
    <property type="term" value="C:cytosol"/>
    <property type="evidence" value="ECO:0007669"/>
    <property type="project" value="TreeGrafter"/>
</dbReference>